<proteinExistence type="predicted"/>
<reference evidence="2" key="1">
    <citation type="submission" date="2017-02" db="EMBL/GenBank/DDBJ databases">
        <authorList>
            <person name="Regsiter A."/>
            <person name="William W."/>
        </authorList>
    </citation>
    <scope>NUCLEOTIDE SEQUENCE</scope>
    <source>
        <strain evidence="2">Bib</strain>
    </source>
</reference>
<evidence type="ECO:0000256" key="1">
    <source>
        <dbReference type="SAM" id="Phobius"/>
    </source>
</evidence>
<organism evidence="2">
    <name type="scientific">uncultured spirochete</name>
    <dbReference type="NCBI Taxonomy" id="156406"/>
    <lineage>
        <taxon>Bacteria</taxon>
        <taxon>Pseudomonadati</taxon>
        <taxon>Spirochaetota</taxon>
        <taxon>Spirochaetia</taxon>
        <taxon>Spirochaetales</taxon>
        <taxon>environmental samples</taxon>
    </lineage>
</organism>
<sequence length="350" mass="38129">MMTFDSRNQHNQQDGEERSAEQRKYRIFALLFALTAFSLVFSSCMSVPRDVAVSGLFDHFERTPQVLARAESAFLRDMAASFDDSTIQALISMTSENPDNGQKPINRDRLDKTLARAEAAGIGISWNSKESPSIEAVFAGNFPSLFTSLSFSLDGNWKRIEGGYASKSGKLYVRDPYAGKLHFTTWAPEQLNNSISAASSIAERSGLLASASDLAIYLDAKSALVSQLPILDGVTLPFDGILLTAERDRTSPKGANPHARYTAIFKIQMKDEQTARTYRPIMRVMWALVSGKLTALGIPVSPETSIEQQGSLFATTPISMSAREIVNVFLALSNMNGGKAASGLVAAPRQ</sequence>
<evidence type="ECO:0000313" key="2">
    <source>
        <dbReference type="EMBL" id="SLM11463.1"/>
    </source>
</evidence>
<accession>A0A3P3XHA9</accession>
<keyword evidence="1" id="KW-0472">Membrane</keyword>
<gene>
    <name evidence="2" type="ORF">SPIROBIBN47_20032</name>
</gene>
<name>A0A3P3XHA9_9SPIR</name>
<dbReference type="EMBL" id="FWDM01000012">
    <property type="protein sequence ID" value="SLM11463.1"/>
    <property type="molecule type" value="Genomic_DNA"/>
</dbReference>
<feature type="transmembrane region" description="Helical" evidence="1">
    <location>
        <begin position="27"/>
        <end position="48"/>
    </location>
</feature>
<protein>
    <submittedName>
        <fullName evidence="2">Uncharacterized protein</fullName>
    </submittedName>
</protein>
<keyword evidence="1" id="KW-0812">Transmembrane</keyword>
<dbReference type="AlphaFoldDB" id="A0A3P3XHA9"/>
<keyword evidence="1" id="KW-1133">Transmembrane helix</keyword>